<dbReference type="GO" id="GO:0005886">
    <property type="term" value="C:plasma membrane"/>
    <property type="evidence" value="ECO:0007669"/>
    <property type="project" value="UniProtKB-SubCell"/>
</dbReference>
<dbReference type="InterPro" id="IPR045621">
    <property type="entry name" value="BPD_transp_1_N"/>
</dbReference>
<dbReference type="EMBL" id="MDTQ01000001">
    <property type="protein sequence ID" value="ODC03168.1"/>
    <property type="molecule type" value="Genomic_DNA"/>
</dbReference>
<dbReference type="Pfam" id="PF19300">
    <property type="entry name" value="BPD_transp_1_N"/>
    <property type="match status" value="1"/>
</dbReference>
<evidence type="ECO:0000313" key="10">
    <source>
        <dbReference type="EMBL" id="ODC03168.1"/>
    </source>
</evidence>
<evidence type="ECO:0000256" key="5">
    <source>
        <dbReference type="ARBA" id="ARBA00022989"/>
    </source>
</evidence>
<dbReference type="Gene3D" id="1.10.3720.10">
    <property type="entry name" value="MetI-like"/>
    <property type="match status" value="1"/>
</dbReference>
<feature type="transmembrane region" description="Helical" evidence="8">
    <location>
        <begin position="192"/>
        <end position="213"/>
    </location>
</feature>
<keyword evidence="6 8" id="KW-0472">Membrane</keyword>
<dbReference type="PANTHER" id="PTHR43163:SF6">
    <property type="entry name" value="DIPEPTIDE TRANSPORT SYSTEM PERMEASE PROTEIN DPPB-RELATED"/>
    <property type="match status" value="1"/>
</dbReference>
<comment type="caution">
    <text evidence="10">The sequence shown here is derived from an EMBL/GenBank/DDBJ whole genome shotgun (WGS) entry which is preliminary data.</text>
</comment>
<evidence type="ECO:0000256" key="6">
    <source>
        <dbReference type="ARBA" id="ARBA00023136"/>
    </source>
</evidence>
<evidence type="ECO:0000256" key="1">
    <source>
        <dbReference type="ARBA" id="ARBA00004651"/>
    </source>
</evidence>
<proteinExistence type="inferred from homology"/>
<evidence type="ECO:0000256" key="3">
    <source>
        <dbReference type="ARBA" id="ARBA00022475"/>
    </source>
</evidence>
<comment type="similarity">
    <text evidence="7">Belongs to the binding-protein-dependent transport system permease family. OppBC subfamily.</text>
</comment>
<keyword evidence="11" id="KW-1185">Reference proteome</keyword>
<dbReference type="AlphaFoldDB" id="A0A1E2V826"/>
<keyword evidence="2 8" id="KW-0813">Transport</keyword>
<dbReference type="SUPFAM" id="SSF161098">
    <property type="entry name" value="MetI-like"/>
    <property type="match status" value="1"/>
</dbReference>
<sequence length="362" mass="39339">MRTMNSWWGRLMMKRLCRLVWLLPLTAVLLFTLVSLAPIDPVQAYVGARMSMIGPEQQAAIEAAWGLDQPGWIRFFHWLAHLVQGDLGDSISYNAPVLTVLVERFPASLALMGCSFLAAFVVGSGLGVLAAACQGRWPDRLIRGWAMVISVSPGFWIALLFISIFAVQLAWLPSCCALPPGVTQDEAHWWQYGRHLVLPVLTLSIYGTGPLILHVRQRLIGFLDGPSARHLRLHGMSSTRLALGPGSRHALGSAVTVHLASIGELFGGSVLAETIFAWPGLGQATVKAATGADAPLLLGIALVTVVVVLLGNLLADILAAWVDPRLRIMPQEETLPRLKRLPWLKASARLKTASRLKVEPKS</sequence>
<evidence type="ECO:0000313" key="11">
    <source>
        <dbReference type="Proteomes" id="UP000094291"/>
    </source>
</evidence>
<reference evidence="10 11" key="1">
    <citation type="submission" date="2016-08" db="EMBL/GenBank/DDBJ databases">
        <authorList>
            <person name="Seilhamer J.J."/>
        </authorList>
    </citation>
    <scope>NUCLEOTIDE SEQUENCE [LARGE SCALE GENOMIC DNA]</scope>
    <source>
        <strain evidence="10 11">PH27A</strain>
    </source>
</reference>
<keyword evidence="4 8" id="KW-0812">Transmembrane</keyword>
<dbReference type="InterPro" id="IPR035906">
    <property type="entry name" value="MetI-like_sf"/>
</dbReference>
<evidence type="ECO:0000256" key="4">
    <source>
        <dbReference type="ARBA" id="ARBA00022692"/>
    </source>
</evidence>
<dbReference type="Pfam" id="PF00528">
    <property type="entry name" value="BPD_transp_1"/>
    <property type="match status" value="1"/>
</dbReference>
<comment type="subcellular location">
    <subcellularLocation>
        <location evidence="1 8">Cell membrane</location>
        <topology evidence="1 8">Multi-pass membrane protein</topology>
    </subcellularLocation>
</comment>
<feature type="transmembrane region" description="Helical" evidence="8">
    <location>
        <begin position="296"/>
        <end position="322"/>
    </location>
</feature>
<dbReference type="PROSITE" id="PS50928">
    <property type="entry name" value="ABC_TM1"/>
    <property type="match status" value="1"/>
</dbReference>
<dbReference type="PANTHER" id="PTHR43163">
    <property type="entry name" value="DIPEPTIDE TRANSPORT SYSTEM PERMEASE PROTEIN DPPB-RELATED"/>
    <property type="match status" value="1"/>
</dbReference>
<keyword evidence="3" id="KW-1003">Cell membrane</keyword>
<feature type="transmembrane region" description="Helical" evidence="8">
    <location>
        <begin position="145"/>
        <end position="172"/>
    </location>
</feature>
<dbReference type="GO" id="GO:0055085">
    <property type="term" value="P:transmembrane transport"/>
    <property type="evidence" value="ECO:0007669"/>
    <property type="project" value="InterPro"/>
</dbReference>
<evidence type="ECO:0000256" key="2">
    <source>
        <dbReference type="ARBA" id="ARBA00022448"/>
    </source>
</evidence>
<dbReference type="CDD" id="cd06261">
    <property type="entry name" value="TM_PBP2"/>
    <property type="match status" value="1"/>
</dbReference>
<dbReference type="InterPro" id="IPR000515">
    <property type="entry name" value="MetI-like"/>
</dbReference>
<dbReference type="STRING" id="197479.BFW38_06015"/>
<feature type="domain" description="ABC transmembrane type-1" evidence="9">
    <location>
        <begin position="105"/>
        <end position="315"/>
    </location>
</feature>
<evidence type="ECO:0000256" key="7">
    <source>
        <dbReference type="ARBA" id="ARBA00024202"/>
    </source>
</evidence>
<evidence type="ECO:0000256" key="8">
    <source>
        <dbReference type="RuleBase" id="RU363032"/>
    </source>
</evidence>
<feature type="transmembrane region" description="Helical" evidence="8">
    <location>
        <begin position="109"/>
        <end position="133"/>
    </location>
</feature>
<dbReference type="Proteomes" id="UP000094291">
    <property type="component" value="Unassembled WGS sequence"/>
</dbReference>
<organism evidence="10 11">
    <name type="scientific">Terasakiispira papahanaumokuakeensis</name>
    <dbReference type="NCBI Taxonomy" id="197479"/>
    <lineage>
        <taxon>Bacteria</taxon>
        <taxon>Pseudomonadati</taxon>
        <taxon>Pseudomonadota</taxon>
        <taxon>Gammaproteobacteria</taxon>
        <taxon>Oceanospirillales</taxon>
        <taxon>Terasakiispira</taxon>
    </lineage>
</organism>
<protein>
    <submittedName>
        <fullName evidence="10">ABC transporter permease</fullName>
    </submittedName>
</protein>
<keyword evidence="5 8" id="KW-1133">Transmembrane helix</keyword>
<gene>
    <name evidence="10" type="ORF">BFW38_06015</name>
</gene>
<name>A0A1E2V826_9GAMM</name>
<accession>A0A1E2V826</accession>
<evidence type="ECO:0000259" key="9">
    <source>
        <dbReference type="PROSITE" id="PS50928"/>
    </source>
</evidence>